<evidence type="ECO:0000313" key="2">
    <source>
        <dbReference type="Proteomes" id="UP000828048"/>
    </source>
</evidence>
<reference evidence="1 2" key="1">
    <citation type="journal article" date="2021" name="Hortic Res">
        <title>High-quality reference genome and annotation aids understanding of berry development for evergreen blueberry (Vaccinium darrowii).</title>
        <authorList>
            <person name="Yu J."/>
            <person name="Hulse-Kemp A.M."/>
            <person name="Babiker E."/>
            <person name="Staton M."/>
        </authorList>
    </citation>
    <scope>NUCLEOTIDE SEQUENCE [LARGE SCALE GENOMIC DNA]</scope>
    <source>
        <strain evidence="2">cv. NJ 8807/NJ 8810</strain>
        <tissue evidence="1">Young leaf</tissue>
    </source>
</reference>
<gene>
    <name evidence="1" type="ORF">Vadar_025098</name>
</gene>
<dbReference type="Proteomes" id="UP000828048">
    <property type="component" value="Chromosome 11"/>
</dbReference>
<protein>
    <submittedName>
        <fullName evidence="1">Uncharacterized protein</fullName>
    </submittedName>
</protein>
<name>A0ACB7YPB5_9ERIC</name>
<dbReference type="EMBL" id="CM037161">
    <property type="protein sequence ID" value="KAH7855461.1"/>
    <property type="molecule type" value="Genomic_DNA"/>
</dbReference>
<proteinExistence type="predicted"/>
<sequence>MEEGVQEVLYETRHHASRPYSPNYPPQHSQLNEGVKGSLLSLLSSRGVSQLKQKWSDYRSPRKLRKWVSLFVSPRGERVAVAVGNHLTILQKDDDYQQPCGFFTSSTLGTFTFGVWSETHDVLGVADDADIIYFIKSNGEEITRITKGNLKVSSSIVGLIASDGSDMNSSCLCSFNILTSDGSLHEVEISQDPSASVLSAHSSNNGSNLKEFPANVFCLNYYPESSLLAVVGGAFSVPMTSNGSAGTYSLSLWQQTSNLGLNLVSSTQLGGLYSKPKGYVGQLTSPKVLFSPEGKFVAALDLRGHLVIFKLDNGQFSISKFSCGDKYDSQVSSDISTRGKESLHDIMDFTWWSDFILVLAKRSGIVTMIDIFSGVKLLEKDPLCSMAILERVQQVSGRFFLLQSTSESHDSSDKKATSDLEHIDLVTEDKYNHPNIAKLRWSLLSFSKRSVSEMYDVLISEQKYQAAMDFAHRYRLDTDQVLKSQWLHSIQGGKEIKMFLSVIKDQVFVISECVERVGATEEVERALIAHGLHLTNQYRFLEAEINENGPIWDFCLARVKLLQFRDKLETFLGINMGRFSKQEYGKFRCMPLNEAAVTLAESGKIGALNLLFKRHPYSLNPFMLEILAAIPETVPVQSYGQLLPGNSPPSNIPLREKDWVECQEMVTFISRLPETHESSIQLRTEPIMKQWLGFPWPSTNELCIWYKSRARDMDSLSGQLDNCLSLVDFACRKGIYELQQFRDDISYLQQLIYSDDNDDGLNFSMSLVAWEQLSDYEKFNMMLKGVKEDNVVERLHENAIPFMQKRFHIVSSVCKDAVMDEPSAADKKSESFLVRWLKEIASENKLDICLKIIEEGCKDSQSKSIFEDKSEAVDCALQCIYLCSATTRWSTMASMLSKLPEMRDSEVRVEGLKKRLKMAEGHIEAGRLLSFYQVPKPIKFFLEAHSDGKGVKQILRLILSKFVRRQPGHSDNEWANMWRDLQSLQEKAFPFVDQEYMLMEFCRGLLKAGKFSLARNYLRGTASVALATDKAENLVIQAAREYFFSASSLTGSEVWKARECLDLFPGSRNVRAEADIIDALTVKLPELGVNILPVQFRQIKDPMEIVKLAITSQVGAYLNVDEIIEVAKLLGLRSQDDISAVQEAVAREAAVAGDLQLASDLCLILAKKGHGSIWDLCAAMARGPDLENMDITSRKQLLGFALSYCDEESIGELLHAWKDLDMQVQCEKLMILSGTDPPKFSVHGSSFISFPLRNSEDMVDRRNFSEQVDGVNCVDQEVHIREIRNILALVAKELSKENGSSWETLLRENGKILSFAALQLPWLLELSHKAEHGKKLIGGSVSGKPYISVRTQAVVTILSWLARNDFAPRDDLIASLAKSIMEPPVSEEEDIIGSSFLLNLIDAFHGVEIIEEQVKKREAYKEICSIMSVGMIYSLLHNSTLACQGPTQRRELLLRKFQEKHTSLSSDELDKIDREQSSFWRDWKLKLEEQKRVTDHSRVLEQIIPGVETMRFLSGDINYIESVVFSLVESVKLEKKHILKDMLKLANTYGLNYIKVLLQFLNSVLVSEVWALDDITAEICEFKNEILAHAGEAIETISLSVYPAIDGHDKQRLAYLYGLLSDCYLQLEGTTKSVPTCHPTLAHINVDVAHFYKLIAEECSRVSFIKNLNFKNIVGLGGLNYEFFTSEIYANVDEYTVEALATMVQNLIGIYRHPMPVDLISWKDVYRHHVHCLLKALEGRVKMQTEFESNENLHAIISELEKTYDGCRKHFSLMAYPDVLDMDKRFFTVIAPLNGLFEGTSSDSTWRDCLIFLSNFWLRVIDDMKEFTSHESPQEKYNLDCLLCCVNVFTRLVIEGIISPKQGWRTFIGYVNNGLKGGFADDIFIFCRAMTFSGCGFGAIAEVYSEAMSQLHIGSSLDTERRFESIQDLPRLYLSMLETILQNLASESLERQNLLHLMSSLSRTDGDLEDLNRVRQAVWERMARFCDNLMLPSHVRVYALELMQFISDSDRSVSTFSAELKSNVLPWEGWDDSRSIASKSESTANCGMPSQTDASNRLTSTLVALKSSQLVSVISPNIEISPQDLLTVDSAVSCFIRLCGEAASEPHFDALLAILGEWEGLFAINRDDADSAEVSDAANDWGNDDWDEGWESFPEEPVVKETKKHNSILVHPLHMCWLEIFRKLILLSRFRDLFKLVDQSVLKSNGVLLDQVGAHSLTQNLLGIDCFVALKLALLFPYEDLRLQCLDAVEDKLKQGGVSDVIVRDHEFLILLLCSGIVSPIISGSKYGTTFSFLSYMIGTFSRQYQEARLSSIKGKGRNENENHERGFLILFGRYLFPCFVSELVKSDQQILAGFLVTKFMHTNASLSLINVAESSLRVFLERQLQVLKGDEGTDQDVGFGEPLGNTISQLRGRLENLIQSALSSLTADIR</sequence>
<evidence type="ECO:0000313" key="1">
    <source>
        <dbReference type="EMBL" id="KAH7855461.1"/>
    </source>
</evidence>
<keyword evidence="2" id="KW-1185">Reference proteome</keyword>
<organism evidence="1 2">
    <name type="scientific">Vaccinium darrowii</name>
    <dbReference type="NCBI Taxonomy" id="229202"/>
    <lineage>
        <taxon>Eukaryota</taxon>
        <taxon>Viridiplantae</taxon>
        <taxon>Streptophyta</taxon>
        <taxon>Embryophyta</taxon>
        <taxon>Tracheophyta</taxon>
        <taxon>Spermatophyta</taxon>
        <taxon>Magnoliopsida</taxon>
        <taxon>eudicotyledons</taxon>
        <taxon>Gunneridae</taxon>
        <taxon>Pentapetalae</taxon>
        <taxon>asterids</taxon>
        <taxon>Ericales</taxon>
        <taxon>Ericaceae</taxon>
        <taxon>Vaccinioideae</taxon>
        <taxon>Vaccinieae</taxon>
        <taxon>Vaccinium</taxon>
    </lineage>
</organism>
<accession>A0ACB7YPB5</accession>
<comment type="caution">
    <text evidence="1">The sequence shown here is derived from an EMBL/GenBank/DDBJ whole genome shotgun (WGS) entry which is preliminary data.</text>
</comment>